<dbReference type="SUPFAM" id="SSF52540">
    <property type="entry name" value="P-loop containing nucleoside triphosphate hydrolases"/>
    <property type="match status" value="2"/>
</dbReference>
<dbReference type="InterPro" id="IPR050628">
    <property type="entry name" value="SNF2_RAD54_helicase_TF"/>
</dbReference>
<dbReference type="GO" id="GO:0016787">
    <property type="term" value="F:hydrolase activity"/>
    <property type="evidence" value="ECO:0007669"/>
    <property type="project" value="UniProtKB-KW"/>
</dbReference>
<evidence type="ECO:0000313" key="6">
    <source>
        <dbReference type="EMBL" id="KDR65254.1"/>
    </source>
</evidence>
<keyword evidence="3" id="KW-0067">ATP-binding</keyword>
<keyword evidence="7" id="KW-1185">Reference proteome</keyword>
<dbReference type="InterPro" id="IPR049730">
    <property type="entry name" value="SNF2/RAD54-like_C"/>
</dbReference>
<dbReference type="HOGENOM" id="CLU_005250_0_0_1"/>
<evidence type="ECO:0000313" key="7">
    <source>
        <dbReference type="Proteomes" id="UP000027222"/>
    </source>
</evidence>
<dbReference type="PANTHER" id="PTHR45626">
    <property type="entry name" value="TRANSCRIPTION TERMINATION FACTOR 2-RELATED"/>
    <property type="match status" value="1"/>
</dbReference>
<dbReference type="SMART" id="SM00487">
    <property type="entry name" value="DEXDc"/>
    <property type="match status" value="1"/>
</dbReference>
<name>A0A067SBV5_GALM3</name>
<sequence>MPSHYVHSALVEMFHDCEGAPWTFQRWREISKCPGGLFPAQNVRAPHKWTASQVEDVQDYHKRYLAKMGKGDIKERMRFSLSSGDLLPGAELWRRFVINGWKSWKINDRITRVLIEQRLHPCILAKHSKTPDTLPDSGIYIPRAVDAVGLELFGEEAMDSLGNLSAELCPMTKAIIQRTWTSISTKVSHAKGKVTALEDEARAAYTGKKIITLVAHAIKSVIIRVARWKTACEVLQTTTHDAKIQELESSLKEMMAALDAKAKGKSLRPGSLTKKILNELSTEQDIEDVLLLYADFANQPHIADAVSLEHQNPSLRVEFGQRDDNADSGVEIESSMDPTALARSLGFLEDLPLLFNKYRHRDGISPWDPVSDDIFDDVKAKNDPAMTLFHPHWHQLAGVHAAMRKIFYPEPTKDACTGVLIADDVGLGKTCQATMIIAILADAIQRKKDDLPLPPILREYPNLGHRKKIPDRPVLILVPGTLLAQWASEFKLCVNRKAFDVLEYGTGLSKHRSFWEDNGPFHQSNQPPSRRVIIASHSDLTQDFNLLYSPSRKKDGLPWDPPARVNGFEANKPFTLFSQKYLAVILDEGHMFRNVGPKHSAAMAIMDLAAVRLVLTATPLQTSTKDIAAIARLVGVPYFLTEKALEEERTDMARVRRARANLQPDYDPLNDDDDDPIKSIGTTIAQRMQGQFDDRMIRRTRDSLDWKGKNLLKLKPYETIMVKLTLEDRELEILDHLAAKVRKTSISVSNSNSIFGIVSHTFYLEYRMGVCCPRTHQKDPIPKYRTMQEWQSNKSTKLDTCARLVSHLLSHDDAPPIKVKDGKVTFRKLSAEQRKHPKQSTKILIYQEFPSLGPLLRNVFDLYGITYVYIAGNMSFQERAKIVERFCNDPNVRVLVFSSVGSIGLNLSIACIVIFFDQPWSGQDEQQIRGRAHRQPQDKVVKCYHLLADNTADIILYGLARGKKDMMEAFVTKDPKGSGTVNFSLYLRAILIMT</sequence>
<dbReference type="Pfam" id="PF00271">
    <property type="entry name" value="Helicase_C"/>
    <property type="match status" value="1"/>
</dbReference>
<dbReference type="AlphaFoldDB" id="A0A067SBV5"/>
<dbReference type="CDD" id="cd18793">
    <property type="entry name" value="SF2_C_SNF"/>
    <property type="match status" value="1"/>
</dbReference>
<evidence type="ECO:0000256" key="2">
    <source>
        <dbReference type="ARBA" id="ARBA00022801"/>
    </source>
</evidence>
<dbReference type="GO" id="GO:0005634">
    <property type="term" value="C:nucleus"/>
    <property type="evidence" value="ECO:0007669"/>
    <property type="project" value="TreeGrafter"/>
</dbReference>
<organism evidence="6 7">
    <name type="scientific">Galerina marginata (strain CBS 339.88)</name>
    <dbReference type="NCBI Taxonomy" id="685588"/>
    <lineage>
        <taxon>Eukaryota</taxon>
        <taxon>Fungi</taxon>
        <taxon>Dikarya</taxon>
        <taxon>Basidiomycota</taxon>
        <taxon>Agaricomycotina</taxon>
        <taxon>Agaricomycetes</taxon>
        <taxon>Agaricomycetidae</taxon>
        <taxon>Agaricales</taxon>
        <taxon>Agaricineae</taxon>
        <taxon>Strophariaceae</taxon>
        <taxon>Galerina</taxon>
    </lineage>
</organism>
<dbReference type="Proteomes" id="UP000027222">
    <property type="component" value="Unassembled WGS sequence"/>
</dbReference>
<accession>A0A067SBV5</accession>
<dbReference type="InterPro" id="IPR014001">
    <property type="entry name" value="Helicase_ATP-bd"/>
</dbReference>
<dbReference type="GO" id="GO:0005524">
    <property type="term" value="F:ATP binding"/>
    <property type="evidence" value="ECO:0007669"/>
    <property type="project" value="UniProtKB-KW"/>
</dbReference>
<keyword evidence="2" id="KW-0378">Hydrolase</keyword>
<protein>
    <recommendedName>
        <fullName evidence="8">Helicase C-terminal domain-containing protein</fullName>
    </recommendedName>
</protein>
<dbReference type="GO" id="GO:0008094">
    <property type="term" value="F:ATP-dependent activity, acting on DNA"/>
    <property type="evidence" value="ECO:0007669"/>
    <property type="project" value="TreeGrafter"/>
</dbReference>
<dbReference type="EMBL" id="KL142467">
    <property type="protein sequence ID" value="KDR65254.1"/>
    <property type="molecule type" value="Genomic_DNA"/>
</dbReference>
<gene>
    <name evidence="6" type="ORF">GALMADRAFT_82081</name>
</gene>
<evidence type="ECO:0000256" key="3">
    <source>
        <dbReference type="ARBA" id="ARBA00022840"/>
    </source>
</evidence>
<dbReference type="STRING" id="685588.A0A067SBV5"/>
<evidence type="ECO:0000256" key="1">
    <source>
        <dbReference type="ARBA" id="ARBA00022741"/>
    </source>
</evidence>
<dbReference type="InterPro" id="IPR038718">
    <property type="entry name" value="SNF2-like_sf"/>
</dbReference>
<dbReference type="Gene3D" id="3.40.50.300">
    <property type="entry name" value="P-loop containing nucleotide triphosphate hydrolases"/>
    <property type="match status" value="1"/>
</dbReference>
<dbReference type="InterPro" id="IPR000330">
    <property type="entry name" value="SNF2_N"/>
</dbReference>
<dbReference type="PROSITE" id="PS51194">
    <property type="entry name" value="HELICASE_CTER"/>
    <property type="match status" value="1"/>
</dbReference>
<dbReference type="OrthoDB" id="3270319at2759"/>
<evidence type="ECO:0000259" key="5">
    <source>
        <dbReference type="PROSITE" id="PS51194"/>
    </source>
</evidence>
<proteinExistence type="predicted"/>
<feature type="domain" description="Helicase ATP-binding" evidence="4">
    <location>
        <begin position="410"/>
        <end position="637"/>
    </location>
</feature>
<dbReference type="PROSITE" id="PS51192">
    <property type="entry name" value="HELICASE_ATP_BIND_1"/>
    <property type="match status" value="1"/>
</dbReference>
<dbReference type="PANTHER" id="PTHR45626:SF14">
    <property type="entry name" value="ATP-DEPENDENT DNA HELICASE (EUROFUNG)"/>
    <property type="match status" value="1"/>
</dbReference>
<evidence type="ECO:0000259" key="4">
    <source>
        <dbReference type="PROSITE" id="PS51192"/>
    </source>
</evidence>
<feature type="domain" description="Helicase C-terminal" evidence="5">
    <location>
        <begin position="828"/>
        <end position="991"/>
    </location>
</feature>
<evidence type="ECO:0008006" key="8">
    <source>
        <dbReference type="Google" id="ProtNLM"/>
    </source>
</evidence>
<dbReference type="InterPro" id="IPR027417">
    <property type="entry name" value="P-loop_NTPase"/>
</dbReference>
<reference evidence="7" key="1">
    <citation type="journal article" date="2014" name="Proc. Natl. Acad. Sci. U.S.A.">
        <title>Extensive sampling of basidiomycete genomes demonstrates inadequacy of the white-rot/brown-rot paradigm for wood decay fungi.</title>
        <authorList>
            <person name="Riley R."/>
            <person name="Salamov A.A."/>
            <person name="Brown D.W."/>
            <person name="Nagy L.G."/>
            <person name="Floudas D."/>
            <person name="Held B.W."/>
            <person name="Levasseur A."/>
            <person name="Lombard V."/>
            <person name="Morin E."/>
            <person name="Otillar R."/>
            <person name="Lindquist E.A."/>
            <person name="Sun H."/>
            <person name="LaButti K.M."/>
            <person name="Schmutz J."/>
            <person name="Jabbour D."/>
            <person name="Luo H."/>
            <person name="Baker S.E."/>
            <person name="Pisabarro A.G."/>
            <person name="Walton J.D."/>
            <person name="Blanchette R.A."/>
            <person name="Henrissat B."/>
            <person name="Martin F."/>
            <person name="Cullen D."/>
            <person name="Hibbett D.S."/>
            <person name="Grigoriev I.V."/>
        </authorList>
    </citation>
    <scope>NUCLEOTIDE SEQUENCE [LARGE SCALE GENOMIC DNA]</scope>
    <source>
        <strain evidence="7">CBS 339.88</strain>
    </source>
</reference>
<dbReference type="Gene3D" id="3.40.50.10810">
    <property type="entry name" value="Tandem AAA-ATPase domain"/>
    <property type="match status" value="1"/>
</dbReference>
<dbReference type="SMART" id="SM00490">
    <property type="entry name" value="HELICc"/>
    <property type="match status" value="1"/>
</dbReference>
<dbReference type="InterPro" id="IPR001650">
    <property type="entry name" value="Helicase_C-like"/>
</dbReference>
<dbReference type="GO" id="GO:0006281">
    <property type="term" value="P:DNA repair"/>
    <property type="evidence" value="ECO:0007669"/>
    <property type="project" value="TreeGrafter"/>
</dbReference>
<keyword evidence="1" id="KW-0547">Nucleotide-binding</keyword>
<dbReference type="Pfam" id="PF00176">
    <property type="entry name" value="SNF2-rel_dom"/>
    <property type="match status" value="1"/>
</dbReference>